<feature type="active site" evidence="2">
    <location>
        <position position="24"/>
    </location>
</feature>
<gene>
    <name evidence="3" type="ORF">EDD78_10875</name>
</gene>
<dbReference type="Pfam" id="PF01255">
    <property type="entry name" value="Prenyltransf"/>
    <property type="match status" value="1"/>
</dbReference>
<dbReference type="NCBIfam" id="NF011405">
    <property type="entry name" value="PRK14830.1"/>
    <property type="match status" value="1"/>
</dbReference>
<feature type="binding site" evidence="2">
    <location>
        <position position="210"/>
    </location>
    <ligand>
        <name>Mg(2+)</name>
        <dbReference type="ChEBI" id="CHEBI:18420"/>
    </ligand>
</feature>
<dbReference type="HAMAP" id="MF_01139">
    <property type="entry name" value="ISPT"/>
    <property type="match status" value="1"/>
</dbReference>
<dbReference type="CDD" id="cd00475">
    <property type="entry name" value="Cis_IPPS"/>
    <property type="match status" value="1"/>
</dbReference>
<dbReference type="RefSeq" id="WP_079699789.1">
    <property type="nucleotide sequence ID" value="NZ_JADNAH010000067.1"/>
</dbReference>
<evidence type="ECO:0000313" key="4">
    <source>
        <dbReference type="Proteomes" id="UP000294682"/>
    </source>
</evidence>
<feature type="binding site" evidence="2">
    <location>
        <position position="73"/>
    </location>
    <ligand>
        <name>substrate</name>
    </ligand>
</feature>
<feature type="binding site" evidence="2">
    <location>
        <position position="24"/>
    </location>
    <ligand>
        <name>Mg(2+)</name>
        <dbReference type="ChEBI" id="CHEBI:18420"/>
    </ligand>
</feature>
<dbReference type="EMBL" id="SLUK01000008">
    <property type="protein sequence ID" value="TCL42764.1"/>
    <property type="molecule type" value="Genomic_DNA"/>
</dbReference>
<dbReference type="GO" id="GO:0016094">
    <property type="term" value="P:polyprenol biosynthetic process"/>
    <property type="evidence" value="ECO:0007669"/>
    <property type="project" value="TreeGrafter"/>
</dbReference>
<feature type="binding site" evidence="2">
    <location>
        <position position="37"/>
    </location>
    <ligand>
        <name>substrate</name>
    </ligand>
</feature>
<feature type="binding site" evidence="2">
    <location>
        <begin position="197"/>
        <end position="199"/>
    </location>
    <ligand>
        <name>substrate</name>
    </ligand>
</feature>
<feature type="active site" description="Proton acceptor" evidence="2">
    <location>
        <position position="72"/>
    </location>
</feature>
<accession>A0A9X8UIT8</accession>
<dbReference type="GO" id="GO:0000287">
    <property type="term" value="F:magnesium ion binding"/>
    <property type="evidence" value="ECO:0007669"/>
    <property type="project" value="UniProtKB-UniRule"/>
</dbReference>
<comment type="similarity">
    <text evidence="2">Belongs to the UPP synthase family.</text>
</comment>
<feature type="binding site" evidence="2">
    <location>
        <begin position="69"/>
        <end position="71"/>
    </location>
    <ligand>
        <name>substrate</name>
    </ligand>
</feature>
<keyword evidence="2" id="KW-0460">Magnesium</keyword>
<feature type="binding site" evidence="2">
    <location>
        <position position="29"/>
    </location>
    <ligand>
        <name>substrate</name>
    </ligand>
</feature>
<dbReference type="AlphaFoldDB" id="A0A9X8UIT8"/>
<dbReference type="PANTHER" id="PTHR10291:SF0">
    <property type="entry name" value="DEHYDRODOLICHYL DIPHOSPHATE SYNTHASE 2"/>
    <property type="match status" value="1"/>
</dbReference>
<comment type="cofactor">
    <cofactor evidence="2">
        <name>Mg(2+)</name>
        <dbReference type="ChEBI" id="CHEBI:18420"/>
    </cofactor>
    <text evidence="2">Binds 2 magnesium ions per subunit.</text>
</comment>
<dbReference type="PROSITE" id="PS01066">
    <property type="entry name" value="UPP_SYNTHASE"/>
    <property type="match status" value="1"/>
</dbReference>
<dbReference type="NCBIfam" id="TIGR00055">
    <property type="entry name" value="uppS"/>
    <property type="match status" value="1"/>
</dbReference>
<keyword evidence="1 2" id="KW-0808">Transferase</keyword>
<feature type="binding site" evidence="2">
    <location>
        <position position="41"/>
    </location>
    <ligand>
        <name>substrate</name>
    </ligand>
</feature>
<dbReference type="GO" id="GO:0030145">
    <property type="term" value="F:manganese ion binding"/>
    <property type="evidence" value="ECO:0007669"/>
    <property type="project" value="TreeGrafter"/>
</dbReference>
<reference evidence="3 4" key="1">
    <citation type="submission" date="2019-03" db="EMBL/GenBank/DDBJ databases">
        <title>Genomic Encyclopedia of Type Strains, Phase IV (KMG-IV): sequencing the most valuable type-strain genomes for metagenomic binning, comparative biology and taxonomic classification.</title>
        <authorList>
            <person name="Goeker M."/>
        </authorList>
    </citation>
    <scope>NUCLEOTIDE SEQUENCE [LARGE SCALE GENOMIC DNA]</scope>
    <source>
        <strain evidence="3 4">DSM 100433</strain>
    </source>
</reference>
<dbReference type="SUPFAM" id="SSF64005">
    <property type="entry name" value="Undecaprenyl diphosphate synthase"/>
    <property type="match status" value="1"/>
</dbReference>
<dbReference type="GO" id="GO:0008834">
    <property type="term" value="F:ditrans,polycis-undecaprenyl-diphosphate synthase [(2E,6E)-farnesyl-diphosphate specific] activity"/>
    <property type="evidence" value="ECO:0007669"/>
    <property type="project" value="TreeGrafter"/>
</dbReference>
<feature type="binding site" evidence="2">
    <location>
        <position position="75"/>
    </location>
    <ligand>
        <name>substrate</name>
    </ligand>
</feature>
<evidence type="ECO:0000256" key="1">
    <source>
        <dbReference type="ARBA" id="ARBA00022679"/>
    </source>
</evidence>
<protein>
    <recommendedName>
        <fullName evidence="2">Isoprenyl transferase</fullName>
        <ecNumber evidence="2">2.5.1.-</ecNumber>
    </recommendedName>
</protein>
<dbReference type="FunFam" id="3.40.1180.10:FF:000001">
    <property type="entry name" value="(2E,6E)-farnesyl-diphosphate-specific ditrans,polycis-undecaprenyl-diphosphate synthase"/>
    <property type="match status" value="1"/>
</dbReference>
<dbReference type="OrthoDB" id="4191603at2"/>
<organism evidence="3 4">
    <name type="scientific">Harryflintia acetispora</name>
    <dbReference type="NCBI Taxonomy" id="1849041"/>
    <lineage>
        <taxon>Bacteria</taxon>
        <taxon>Bacillati</taxon>
        <taxon>Bacillota</taxon>
        <taxon>Clostridia</taxon>
        <taxon>Eubacteriales</taxon>
        <taxon>Oscillospiraceae</taxon>
        <taxon>Harryflintia</taxon>
    </lineage>
</organism>
<keyword evidence="2" id="KW-0479">Metal-binding</keyword>
<name>A0A9X8UIT8_9FIRM</name>
<evidence type="ECO:0000313" key="3">
    <source>
        <dbReference type="EMBL" id="TCL42764.1"/>
    </source>
</evidence>
<evidence type="ECO:0000256" key="2">
    <source>
        <dbReference type="HAMAP-Rule" id="MF_01139"/>
    </source>
</evidence>
<dbReference type="InterPro" id="IPR018520">
    <property type="entry name" value="UPP_synth-like_CS"/>
</dbReference>
<comment type="function">
    <text evidence="2">Catalyzes the condensation of isopentenyl diphosphate (IPP) with allylic pyrophosphates generating different type of terpenoids.</text>
</comment>
<dbReference type="InterPro" id="IPR036424">
    <property type="entry name" value="UPP_synth-like_sf"/>
</dbReference>
<proteinExistence type="inferred from homology"/>
<feature type="binding site" evidence="2">
    <location>
        <begin position="25"/>
        <end position="28"/>
    </location>
    <ligand>
        <name>substrate</name>
    </ligand>
</feature>
<comment type="caution">
    <text evidence="3">The sequence shown here is derived from an EMBL/GenBank/DDBJ whole genome shotgun (WGS) entry which is preliminary data.</text>
</comment>
<feature type="binding site" evidence="2">
    <location>
        <position position="191"/>
    </location>
    <ligand>
        <name>substrate</name>
    </ligand>
</feature>
<dbReference type="PANTHER" id="PTHR10291">
    <property type="entry name" value="DEHYDRODOLICHYL DIPHOSPHATE SYNTHASE FAMILY MEMBER"/>
    <property type="match status" value="1"/>
</dbReference>
<dbReference type="Proteomes" id="UP000294682">
    <property type="component" value="Unassembled WGS sequence"/>
</dbReference>
<comment type="subunit">
    <text evidence="2">Homodimer.</text>
</comment>
<dbReference type="GO" id="GO:0005829">
    <property type="term" value="C:cytosol"/>
    <property type="evidence" value="ECO:0007669"/>
    <property type="project" value="TreeGrafter"/>
</dbReference>
<dbReference type="Gene3D" id="3.40.1180.10">
    <property type="entry name" value="Decaprenyl diphosphate synthase-like"/>
    <property type="match status" value="1"/>
</dbReference>
<sequence length="244" mass="27876">MDYKPLLERLKGIELPRHVGIIMDGNGRWAQKRMLPRSAGHREGANTFGKIARFARECGIKYITFYAFSTENWRRPEQEVRELMELLHKFLRDSYKYKDENIRTLFLGDLSPLSDALKAEIKRVEEGSADNTGLTVNIALNYGSRDEIVRAARALARDAKAGAIDPEAVDEQALSDRLYTAGMPDCDLVIRPSGEQRLSNFLLWQSAYAEFVFMDILWPDFGEEDFTNAVLEYARRSRRFGGIG</sequence>
<dbReference type="EC" id="2.5.1.-" evidence="2"/>
<dbReference type="InterPro" id="IPR001441">
    <property type="entry name" value="UPP_synth-like"/>
</dbReference>
<keyword evidence="4" id="KW-1185">Reference proteome</keyword>